<dbReference type="CDD" id="cd05913">
    <property type="entry name" value="PaaK"/>
    <property type="match status" value="1"/>
</dbReference>
<dbReference type="EC" id="6.2.1.30" evidence="7 10"/>
<organism evidence="13 14">
    <name type="scientific">Dehalococcoides mccartyi</name>
    <dbReference type="NCBI Taxonomy" id="61435"/>
    <lineage>
        <taxon>Bacteria</taxon>
        <taxon>Bacillati</taxon>
        <taxon>Chloroflexota</taxon>
        <taxon>Dehalococcoidia</taxon>
        <taxon>Dehalococcoidales</taxon>
        <taxon>Dehalococcoidaceae</taxon>
        <taxon>Dehalococcoides</taxon>
    </lineage>
</organism>
<evidence type="ECO:0000256" key="2">
    <source>
        <dbReference type="ARBA" id="ARBA00022598"/>
    </source>
</evidence>
<dbReference type="Gene3D" id="3.30.300.30">
    <property type="match status" value="1"/>
</dbReference>
<keyword evidence="3 10" id="KW-0547">Nucleotide-binding</keyword>
<evidence type="ECO:0000256" key="3">
    <source>
        <dbReference type="ARBA" id="ARBA00022741"/>
    </source>
</evidence>
<dbReference type="GO" id="GO:0010124">
    <property type="term" value="P:phenylacetate catabolic process"/>
    <property type="evidence" value="ECO:0007669"/>
    <property type="project" value="UniProtKB-UniRule"/>
</dbReference>
<evidence type="ECO:0000256" key="1">
    <source>
        <dbReference type="ARBA" id="ARBA00011245"/>
    </source>
</evidence>
<comment type="catalytic activity">
    <reaction evidence="4">
        <text>2-phenylacetate + ATP + CoA = phenylacetyl-CoA + AMP + diphosphate</text>
        <dbReference type="Rhea" id="RHEA:20956"/>
        <dbReference type="ChEBI" id="CHEBI:18401"/>
        <dbReference type="ChEBI" id="CHEBI:30616"/>
        <dbReference type="ChEBI" id="CHEBI:33019"/>
        <dbReference type="ChEBI" id="CHEBI:57287"/>
        <dbReference type="ChEBI" id="CHEBI:57390"/>
        <dbReference type="ChEBI" id="CHEBI:456215"/>
        <dbReference type="EC" id="6.2.1.30"/>
    </reaction>
    <physiologicalReaction direction="left-to-right" evidence="4">
        <dbReference type="Rhea" id="RHEA:20957"/>
    </physiologicalReaction>
</comment>
<dbReference type="Pfam" id="PF14535">
    <property type="entry name" value="AMP-binding_C_2"/>
    <property type="match status" value="1"/>
</dbReference>
<dbReference type="PATRIC" id="fig|61435.5.peg.1608"/>
<dbReference type="FunFam" id="3.40.50.12780:FF:000016">
    <property type="entry name" value="Phenylacetate-coenzyme A ligase"/>
    <property type="match status" value="1"/>
</dbReference>
<dbReference type="InterPro" id="IPR051414">
    <property type="entry name" value="Adenylate-forming_Reductase"/>
</dbReference>
<dbReference type="eggNOG" id="COG1541">
    <property type="taxonomic scope" value="Bacteria"/>
</dbReference>
<proteinExistence type="inferred from homology"/>
<comment type="subunit">
    <text evidence="1">Monomer.</text>
</comment>
<evidence type="ECO:0000313" key="13">
    <source>
        <dbReference type="EMBL" id="KSV16054.1"/>
    </source>
</evidence>
<feature type="domain" description="AMP-dependent synthetase/ligase" evidence="11">
    <location>
        <begin position="77"/>
        <end position="286"/>
    </location>
</feature>
<dbReference type="OrthoDB" id="580775at2"/>
<dbReference type="InterPro" id="IPR000873">
    <property type="entry name" value="AMP-dep_synth/lig_dom"/>
</dbReference>
<dbReference type="GO" id="GO:0047475">
    <property type="term" value="F:phenylacetate-CoA ligase activity"/>
    <property type="evidence" value="ECO:0007669"/>
    <property type="project" value="UniProtKB-EC"/>
</dbReference>
<comment type="similarity">
    <text evidence="6 10">Belongs to the phenylacetyl-CoA ligase family.</text>
</comment>
<sequence>MVIRSPEYETLPRPQLEALQLKRLQETVSYIYERNPFYRQSMDKLGVKPADIKTLKDIARLPFTSKENFRQNYPFGLCCVPKNEISRIQSSSGTTGKPVIAPYTAKDVDTWAELIARSLSCAGVVPEDILQNAYGYGLFTGGLGLHYGAEKLGVAVVPASTGNTKRQLMLLQDLGTTVISCTPSYSLIMYEAGKEMGLDFHNSSLKLGIMGAEPWSENMRREIEAKLGITALNIYGLTEITGPGVAMECPQKCGLHIWEDNFLVEIINPETGEVLPYGQKGELVITTINKQAQPVLRFRTKDITSLMPEKCGCGRTMVRMAQISGRSDDMIRVRGVSVFPSQIESVLLTVEGIEPHYQIIVDRHNAFASDELEIWVEVSEGIFSDEMAGLNALQKKLQAELDSVLGIRAKIKLVEPRSLARTEGKAKRVIDRSELPENR</sequence>
<dbReference type="Gene3D" id="3.40.50.12780">
    <property type="entry name" value="N-terminal domain of ligase-like"/>
    <property type="match status" value="1"/>
</dbReference>
<dbReference type="RefSeq" id="WP_058292955.1">
    <property type="nucleotide sequence ID" value="NZ_JGYD01000029.1"/>
</dbReference>
<evidence type="ECO:0000256" key="5">
    <source>
        <dbReference type="ARBA" id="ARBA00060591"/>
    </source>
</evidence>
<dbReference type="InterPro" id="IPR011880">
    <property type="entry name" value="PA_CoA_ligase"/>
</dbReference>
<dbReference type="SUPFAM" id="SSF56801">
    <property type="entry name" value="Acetyl-CoA synthetase-like"/>
    <property type="match status" value="1"/>
</dbReference>
<evidence type="ECO:0000256" key="6">
    <source>
        <dbReference type="ARBA" id="ARBA00061566"/>
    </source>
</evidence>
<dbReference type="PIRSF" id="PIRSF006444">
    <property type="entry name" value="PaaK"/>
    <property type="match status" value="1"/>
</dbReference>
<dbReference type="GO" id="GO:0000166">
    <property type="term" value="F:nucleotide binding"/>
    <property type="evidence" value="ECO:0007669"/>
    <property type="project" value="UniProtKB-KW"/>
</dbReference>
<dbReference type="EMBL" id="JGYD01000029">
    <property type="protein sequence ID" value="KSV16054.1"/>
    <property type="molecule type" value="Genomic_DNA"/>
</dbReference>
<protein>
    <recommendedName>
        <fullName evidence="8 10">Phenylacetate-coenzyme A ligase</fullName>
        <ecNumber evidence="7 10">6.2.1.30</ecNumber>
    </recommendedName>
    <alternativeName>
        <fullName evidence="9 10">Phenylacetyl-CoA ligase</fullName>
    </alternativeName>
</protein>
<dbReference type="InterPro" id="IPR028154">
    <property type="entry name" value="AMP-dep_Lig_C"/>
</dbReference>
<dbReference type="Proteomes" id="UP000053577">
    <property type="component" value="Unassembled WGS sequence"/>
</dbReference>
<evidence type="ECO:0000256" key="9">
    <source>
        <dbReference type="ARBA" id="ARBA00075111"/>
    </source>
</evidence>
<dbReference type="UniPathway" id="UPA00930"/>
<evidence type="ECO:0000259" key="12">
    <source>
        <dbReference type="Pfam" id="PF14535"/>
    </source>
</evidence>
<evidence type="ECO:0000259" key="11">
    <source>
        <dbReference type="Pfam" id="PF00501"/>
    </source>
</evidence>
<keyword evidence="2 10" id="KW-0436">Ligase</keyword>
<evidence type="ECO:0000256" key="10">
    <source>
        <dbReference type="PIRNR" id="PIRNR006444"/>
    </source>
</evidence>
<dbReference type="Pfam" id="PF00501">
    <property type="entry name" value="AMP-binding"/>
    <property type="match status" value="1"/>
</dbReference>
<evidence type="ECO:0000256" key="7">
    <source>
        <dbReference type="ARBA" id="ARBA00066629"/>
    </source>
</evidence>
<comment type="function">
    <text evidence="10">Catalyzes the activation of phenylacetic acid (PA) to phenylacetyl-CoA (PA-CoA).</text>
</comment>
<dbReference type="InterPro" id="IPR045851">
    <property type="entry name" value="AMP-bd_C_sf"/>
</dbReference>
<name>A0A0V8LX02_9CHLR</name>
<accession>A0A0V8LX02</accession>
<evidence type="ECO:0000256" key="4">
    <source>
        <dbReference type="ARBA" id="ARBA00050450"/>
    </source>
</evidence>
<evidence type="ECO:0000313" key="14">
    <source>
        <dbReference type="Proteomes" id="UP000053577"/>
    </source>
</evidence>
<comment type="pathway">
    <text evidence="5 10">Aromatic compound metabolism; phenylacetate degradation.</text>
</comment>
<dbReference type="InterPro" id="IPR042099">
    <property type="entry name" value="ANL_N_sf"/>
</dbReference>
<evidence type="ECO:0000256" key="8">
    <source>
        <dbReference type="ARBA" id="ARBA00068695"/>
    </source>
</evidence>
<dbReference type="PANTHER" id="PTHR43439">
    <property type="entry name" value="PHENYLACETATE-COENZYME A LIGASE"/>
    <property type="match status" value="1"/>
</dbReference>
<feature type="domain" description="AMP-dependent ligase C-terminal" evidence="12">
    <location>
        <begin position="335"/>
        <end position="432"/>
    </location>
</feature>
<dbReference type="FunFam" id="3.30.300.30:FF:000019">
    <property type="entry name" value="Phenylacetate-coenzyme A ligase"/>
    <property type="match status" value="1"/>
</dbReference>
<comment type="caution">
    <text evidence="13">The sequence shown here is derived from an EMBL/GenBank/DDBJ whole genome shotgun (WGS) entry which is preliminary data.</text>
</comment>
<reference evidence="13 14" key="1">
    <citation type="journal article" date="2015" name="Sci. Rep.">
        <title>A comparative genomics and reductive dehalogenase gene transcription study of two chloroethene-respiring bacteria, Dehalococcoides mccartyi strains MB and 11a.</title>
        <authorList>
            <person name="Low A."/>
            <person name="Shen Z."/>
            <person name="Cheng D."/>
            <person name="Rogers M.J."/>
            <person name="Lee P.K."/>
            <person name="He J."/>
        </authorList>
    </citation>
    <scope>NUCLEOTIDE SEQUENCE [LARGE SCALE GENOMIC DNA]</scope>
    <source>
        <strain evidence="13 14">MB</strain>
    </source>
</reference>
<dbReference type="AlphaFoldDB" id="A0A0V8LX02"/>
<dbReference type="PANTHER" id="PTHR43439:SF1">
    <property type="entry name" value="PHENYLACETATE-COENZYME A LIGASE"/>
    <property type="match status" value="1"/>
</dbReference>
<gene>
    <name evidence="13" type="ORF">DA01_08165</name>
</gene>